<dbReference type="EMBL" id="BAABGZ010000013">
    <property type="protein sequence ID" value="GAA4351133.1"/>
    <property type="molecule type" value="Genomic_DNA"/>
</dbReference>
<protein>
    <recommendedName>
        <fullName evidence="12">S8 family peptidase</fullName>
    </recommendedName>
</protein>
<feature type="active site" description="Charge relay system" evidence="5">
    <location>
        <position position="370"/>
    </location>
</feature>
<dbReference type="PROSITE" id="PS00138">
    <property type="entry name" value="SUBTILASE_SER"/>
    <property type="match status" value="1"/>
</dbReference>
<dbReference type="InterPro" id="IPR000209">
    <property type="entry name" value="Peptidase_S8/S53_dom"/>
</dbReference>
<dbReference type="PROSITE" id="PS51257">
    <property type="entry name" value="PROKAR_LIPOPROTEIN"/>
    <property type="match status" value="1"/>
</dbReference>
<evidence type="ECO:0000313" key="11">
    <source>
        <dbReference type="Proteomes" id="UP001501153"/>
    </source>
</evidence>
<evidence type="ECO:0000313" key="10">
    <source>
        <dbReference type="EMBL" id="GAA4351133.1"/>
    </source>
</evidence>
<feature type="active site" description="Charge relay system" evidence="5">
    <location>
        <position position="179"/>
    </location>
</feature>
<dbReference type="InterPro" id="IPR023827">
    <property type="entry name" value="Peptidase_S8_Asp-AS"/>
</dbReference>
<dbReference type="InterPro" id="IPR022398">
    <property type="entry name" value="Peptidase_S8_His-AS"/>
</dbReference>
<gene>
    <name evidence="10" type="ORF">GCM10023185_09570</name>
</gene>
<dbReference type="InterPro" id="IPR034193">
    <property type="entry name" value="PCSK9_ProteinaseK-like"/>
</dbReference>
<evidence type="ECO:0000259" key="8">
    <source>
        <dbReference type="Pfam" id="PF00082"/>
    </source>
</evidence>
<dbReference type="PROSITE" id="PS51892">
    <property type="entry name" value="SUBTILASE"/>
    <property type="match status" value="1"/>
</dbReference>
<evidence type="ECO:0000256" key="4">
    <source>
        <dbReference type="ARBA" id="ARBA00022825"/>
    </source>
</evidence>
<organism evidence="10 11">
    <name type="scientific">Hymenobacter saemangeumensis</name>
    <dbReference type="NCBI Taxonomy" id="1084522"/>
    <lineage>
        <taxon>Bacteria</taxon>
        <taxon>Pseudomonadati</taxon>
        <taxon>Bacteroidota</taxon>
        <taxon>Cytophagia</taxon>
        <taxon>Cytophagales</taxon>
        <taxon>Hymenobacteraceae</taxon>
        <taxon>Hymenobacter</taxon>
    </lineage>
</organism>
<dbReference type="Gene3D" id="3.40.50.200">
    <property type="entry name" value="Peptidase S8/S53 domain"/>
    <property type="match status" value="1"/>
</dbReference>
<dbReference type="PROSITE" id="PS00137">
    <property type="entry name" value="SUBTILASE_HIS"/>
    <property type="match status" value="1"/>
</dbReference>
<dbReference type="PRINTS" id="PR00723">
    <property type="entry name" value="SUBTILISIN"/>
</dbReference>
<dbReference type="SUPFAM" id="SSF52743">
    <property type="entry name" value="Subtilisin-like"/>
    <property type="match status" value="1"/>
</dbReference>
<dbReference type="Gene3D" id="3.30.70.80">
    <property type="entry name" value="Peptidase S8 propeptide/proteinase inhibitor I9"/>
    <property type="match status" value="1"/>
</dbReference>
<dbReference type="PROSITE" id="PS00136">
    <property type="entry name" value="SUBTILASE_ASP"/>
    <property type="match status" value="1"/>
</dbReference>
<dbReference type="InterPro" id="IPR023828">
    <property type="entry name" value="Peptidase_S8_Ser-AS"/>
</dbReference>
<keyword evidence="7" id="KW-0732">Signal</keyword>
<dbReference type="Pfam" id="PF05922">
    <property type="entry name" value="Inhibitor_I9"/>
    <property type="match status" value="1"/>
</dbReference>
<dbReference type="InterPro" id="IPR037045">
    <property type="entry name" value="S8pro/Inhibitor_I9_sf"/>
</dbReference>
<evidence type="ECO:0000256" key="7">
    <source>
        <dbReference type="SAM" id="SignalP"/>
    </source>
</evidence>
<dbReference type="RefSeq" id="WP_345234346.1">
    <property type="nucleotide sequence ID" value="NZ_BAABGZ010000013.1"/>
</dbReference>
<accession>A0ABP8I4H5</accession>
<dbReference type="PANTHER" id="PTHR43806:SF11">
    <property type="entry name" value="CEREVISIN-RELATED"/>
    <property type="match status" value="1"/>
</dbReference>
<dbReference type="InterPro" id="IPR015500">
    <property type="entry name" value="Peptidase_S8_subtilisin-rel"/>
</dbReference>
<comment type="similarity">
    <text evidence="1 5 6">Belongs to the peptidase S8 family.</text>
</comment>
<dbReference type="SUPFAM" id="SSF54897">
    <property type="entry name" value="Protease propeptides/inhibitors"/>
    <property type="match status" value="1"/>
</dbReference>
<feature type="signal peptide" evidence="7">
    <location>
        <begin position="1"/>
        <end position="21"/>
    </location>
</feature>
<reference evidence="11" key="1">
    <citation type="journal article" date="2019" name="Int. J. Syst. Evol. Microbiol.">
        <title>The Global Catalogue of Microorganisms (GCM) 10K type strain sequencing project: providing services to taxonomists for standard genome sequencing and annotation.</title>
        <authorList>
            <consortium name="The Broad Institute Genomics Platform"/>
            <consortium name="The Broad Institute Genome Sequencing Center for Infectious Disease"/>
            <person name="Wu L."/>
            <person name="Ma J."/>
        </authorList>
    </citation>
    <scope>NUCLEOTIDE SEQUENCE [LARGE SCALE GENOMIC DNA]</scope>
    <source>
        <strain evidence="11">JCM 17923</strain>
    </source>
</reference>
<dbReference type="PANTHER" id="PTHR43806">
    <property type="entry name" value="PEPTIDASE S8"/>
    <property type="match status" value="1"/>
</dbReference>
<evidence type="ECO:0000256" key="6">
    <source>
        <dbReference type="RuleBase" id="RU003355"/>
    </source>
</evidence>
<evidence type="ECO:0000256" key="2">
    <source>
        <dbReference type="ARBA" id="ARBA00022670"/>
    </source>
</evidence>
<name>A0ABP8I4H5_9BACT</name>
<feature type="active site" description="Charge relay system" evidence="5">
    <location>
        <position position="212"/>
    </location>
</feature>
<keyword evidence="4 5" id="KW-0720">Serine protease</keyword>
<keyword evidence="2 5" id="KW-0645">Protease</keyword>
<evidence type="ECO:0000259" key="9">
    <source>
        <dbReference type="Pfam" id="PF05922"/>
    </source>
</evidence>
<evidence type="ECO:0000256" key="5">
    <source>
        <dbReference type="PROSITE-ProRule" id="PRU01240"/>
    </source>
</evidence>
<dbReference type="InterPro" id="IPR036852">
    <property type="entry name" value="Peptidase_S8/S53_dom_sf"/>
</dbReference>
<evidence type="ECO:0000256" key="1">
    <source>
        <dbReference type="ARBA" id="ARBA00011073"/>
    </source>
</evidence>
<keyword evidence="3 5" id="KW-0378">Hydrolase</keyword>
<dbReference type="InterPro" id="IPR050131">
    <property type="entry name" value="Peptidase_S8_subtilisin-like"/>
</dbReference>
<proteinExistence type="inferred from homology"/>
<keyword evidence="11" id="KW-1185">Reference proteome</keyword>
<sequence length="407" mass="42017">MQNNKLTTRLSSLLLSGSLFAAACTFTACSKEEVAPSSPSIASSETSTDARVANGIPGKYIVVLKDASVATAESDDYNEKVRKVKNKADNVLRGKGIRPDKIERTYGNVLKGFAAQLTAQEAAALALDPEVAYVEADQVMSISQTSTTTTTTQPAQTIPYGINRVGAADATGRTAWVIDTGIELNHPDLTVDAARSRSFVPNVSSPTDGNGHGTHVAGTIGAKYNSIGVVGVAANATLVAVRVLDANGSGTSSGVIAGVDYVGAYARVGEVANMSLGGGISQALDDAVVRAANKGILFAVAAGNDAISATQHSPARVNHANVFTVSAMDNTDTFASFSCFGNPPVDFCMPGVNINSTYIGGRYATMSGTSMATPHMAGVLLVRGKHFNLSGTVKGDRDSTPDRIAHI</sequence>
<evidence type="ECO:0008006" key="12">
    <source>
        <dbReference type="Google" id="ProtNLM"/>
    </source>
</evidence>
<dbReference type="Proteomes" id="UP001501153">
    <property type="component" value="Unassembled WGS sequence"/>
</dbReference>
<feature type="domain" description="Peptidase S8/S53" evidence="8">
    <location>
        <begin position="177"/>
        <end position="380"/>
    </location>
</feature>
<feature type="chain" id="PRO_5045198604" description="S8 family peptidase" evidence="7">
    <location>
        <begin position="22"/>
        <end position="407"/>
    </location>
</feature>
<dbReference type="Pfam" id="PF00082">
    <property type="entry name" value="Peptidase_S8"/>
    <property type="match status" value="1"/>
</dbReference>
<dbReference type="CDD" id="cd04077">
    <property type="entry name" value="Peptidases_S8_PCSK9_ProteinaseK_like"/>
    <property type="match status" value="1"/>
</dbReference>
<feature type="domain" description="Inhibitor I9" evidence="9">
    <location>
        <begin position="59"/>
        <end position="142"/>
    </location>
</feature>
<dbReference type="InterPro" id="IPR010259">
    <property type="entry name" value="S8pro/Inhibitor_I9"/>
</dbReference>
<comment type="caution">
    <text evidence="10">The sequence shown here is derived from an EMBL/GenBank/DDBJ whole genome shotgun (WGS) entry which is preliminary data.</text>
</comment>
<evidence type="ECO:0000256" key="3">
    <source>
        <dbReference type="ARBA" id="ARBA00022801"/>
    </source>
</evidence>